<dbReference type="PANTHER" id="PTHR23355:SF9">
    <property type="entry name" value="DIS3-LIKE EXONUCLEASE 2"/>
    <property type="match status" value="1"/>
</dbReference>
<dbReference type="CDD" id="cd00048">
    <property type="entry name" value="DSRM_SF"/>
    <property type="match status" value="1"/>
</dbReference>
<evidence type="ECO:0000256" key="1">
    <source>
        <dbReference type="PROSITE-ProRule" id="PRU00266"/>
    </source>
</evidence>
<dbReference type="Pfam" id="PF00773">
    <property type="entry name" value="RNB"/>
    <property type="match status" value="1"/>
</dbReference>
<feature type="domain" description="DRBM" evidence="2">
    <location>
        <begin position="525"/>
        <end position="598"/>
    </location>
</feature>
<keyword evidence="4" id="KW-1185">Reference proteome</keyword>
<dbReference type="SMART" id="SM00955">
    <property type="entry name" value="RNB"/>
    <property type="match status" value="1"/>
</dbReference>
<dbReference type="PROSITE" id="PS01175">
    <property type="entry name" value="RIBONUCLEASE_II"/>
    <property type="match status" value="1"/>
</dbReference>
<dbReference type="PROSITE" id="PS50137">
    <property type="entry name" value="DS_RBD"/>
    <property type="match status" value="2"/>
</dbReference>
<organism evidence="3 4">
    <name type="scientific">Phytomonospora endophytica</name>
    <dbReference type="NCBI Taxonomy" id="714109"/>
    <lineage>
        <taxon>Bacteria</taxon>
        <taxon>Bacillati</taxon>
        <taxon>Actinomycetota</taxon>
        <taxon>Actinomycetes</taxon>
        <taxon>Micromonosporales</taxon>
        <taxon>Micromonosporaceae</taxon>
        <taxon>Phytomonospora</taxon>
    </lineage>
</organism>
<keyword evidence="1" id="KW-0694">RNA-binding</keyword>
<dbReference type="InterPro" id="IPR050180">
    <property type="entry name" value="RNR_Ribonuclease"/>
</dbReference>
<accession>A0A841FFQ6</accession>
<dbReference type="InterPro" id="IPR022966">
    <property type="entry name" value="RNase_II/R_CS"/>
</dbReference>
<dbReference type="AlphaFoldDB" id="A0A841FFQ6"/>
<protein>
    <submittedName>
        <fullName evidence="3">Ribonuclease R</fullName>
        <ecNumber evidence="3">3.1.-.-</ecNumber>
    </submittedName>
</protein>
<dbReference type="SUPFAM" id="SSF50249">
    <property type="entry name" value="Nucleic acid-binding proteins"/>
    <property type="match status" value="1"/>
</dbReference>
<dbReference type="SUPFAM" id="SSF54768">
    <property type="entry name" value="dsRNA-binding domain-like"/>
    <property type="match status" value="1"/>
</dbReference>
<dbReference type="InterPro" id="IPR014720">
    <property type="entry name" value="dsRBD_dom"/>
</dbReference>
<name>A0A841FFQ6_9ACTN</name>
<sequence>MADEKRGVMIDGPDTVDRDDAIWVDRDGGGWRLTVHIADVDAVAPLGSGLDEAARRKVTTRYLPDGHIPMIADGGEARATLREGAEVPSCRVTVRFDAHGVAFASAVARGTLAEGKALTYPQAAAAVRERRDPLHETLSHAHDLARTLLARRRAAGALAFYDLRQGFATTEEGNLVRLGGVQRNAGYVIVQELMIAANEAVAGWAAEHDVPILFRNHRAAAVAPPRDELLEDLTAMAASSGNRDLVEKRLAMLMRPATYAPTVTGHYALNLPAYTHATSPLRRYPDLVTQRMLFAAADGVAPPYGFEELAALGEEVNAAIRERRLRTAERYRAEARKETRRQLDTAAYAAMDAETFRKILKLAVTEAAPREGVAEEIVRRLDVGHLPLREVCHVLFDAGGEAWRPVRERLGDWLAEEPSRAVTGLSVFAQDRIGGPISESHVRWDVSPTGTAQAPRFTARVSLRLGEERHDSPARTATSKKDARSQAALALVSRLAGIGDRSADAAAEEPQAQPGRTRLVPADRHPVMAVNEYAQLGVLTGLRFTYERDGSPHEPVFTCTVSAVLSPGGGELTGTGTAGSKQAAKTEAAADMRAKVDATLSVTSG</sequence>
<dbReference type="RefSeq" id="WP_184785300.1">
    <property type="nucleotide sequence ID" value="NZ_BONT01000111.1"/>
</dbReference>
<dbReference type="PANTHER" id="PTHR23355">
    <property type="entry name" value="RIBONUCLEASE"/>
    <property type="match status" value="1"/>
</dbReference>
<dbReference type="InterPro" id="IPR001900">
    <property type="entry name" value="RNase_II/R"/>
</dbReference>
<evidence type="ECO:0000313" key="3">
    <source>
        <dbReference type="EMBL" id="MBB6032392.1"/>
    </source>
</evidence>
<reference evidence="3 4" key="1">
    <citation type="submission" date="2020-08" db="EMBL/GenBank/DDBJ databases">
        <title>Genomic Encyclopedia of Type Strains, Phase IV (KMG-IV): sequencing the most valuable type-strain genomes for metagenomic binning, comparative biology and taxonomic classification.</title>
        <authorList>
            <person name="Goeker M."/>
        </authorList>
    </citation>
    <scope>NUCLEOTIDE SEQUENCE [LARGE SCALE GENOMIC DNA]</scope>
    <source>
        <strain evidence="3 4">YIM 65646</strain>
    </source>
</reference>
<dbReference type="GO" id="GO:0016787">
    <property type="term" value="F:hydrolase activity"/>
    <property type="evidence" value="ECO:0007669"/>
    <property type="project" value="UniProtKB-KW"/>
</dbReference>
<proteinExistence type="predicted"/>
<dbReference type="Pfam" id="PF00035">
    <property type="entry name" value="dsrm"/>
    <property type="match status" value="1"/>
</dbReference>
<evidence type="ECO:0000313" key="4">
    <source>
        <dbReference type="Proteomes" id="UP000548476"/>
    </source>
</evidence>
<dbReference type="InterPro" id="IPR012340">
    <property type="entry name" value="NA-bd_OB-fold"/>
</dbReference>
<evidence type="ECO:0000259" key="2">
    <source>
        <dbReference type="PROSITE" id="PS50137"/>
    </source>
</evidence>
<dbReference type="SMART" id="SM00358">
    <property type="entry name" value="DSRM"/>
    <property type="match status" value="2"/>
</dbReference>
<gene>
    <name evidence="3" type="ORF">HNR73_000234</name>
</gene>
<feature type="domain" description="DRBM" evidence="2">
    <location>
        <begin position="420"/>
        <end position="497"/>
    </location>
</feature>
<dbReference type="GO" id="GO:0004540">
    <property type="term" value="F:RNA nuclease activity"/>
    <property type="evidence" value="ECO:0007669"/>
    <property type="project" value="InterPro"/>
</dbReference>
<dbReference type="Proteomes" id="UP000548476">
    <property type="component" value="Unassembled WGS sequence"/>
</dbReference>
<dbReference type="GO" id="GO:0006402">
    <property type="term" value="P:mRNA catabolic process"/>
    <property type="evidence" value="ECO:0007669"/>
    <property type="project" value="TreeGrafter"/>
</dbReference>
<dbReference type="GO" id="GO:0003723">
    <property type="term" value="F:RNA binding"/>
    <property type="evidence" value="ECO:0007669"/>
    <property type="project" value="UniProtKB-UniRule"/>
</dbReference>
<dbReference type="Gene3D" id="3.30.160.20">
    <property type="match status" value="1"/>
</dbReference>
<dbReference type="EMBL" id="JACHGT010000001">
    <property type="protein sequence ID" value="MBB6032392.1"/>
    <property type="molecule type" value="Genomic_DNA"/>
</dbReference>
<comment type="caution">
    <text evidence="3">The sequence shown here is derived from an EMBL/GenBank/DDBJ whole genome shotgun (WGS) entry which is preliminary data.</text>
</comment>
<keyword evidence="3" id="KW-0378">Hydrolase</keyword>
<dbReference type="EC" id="3.1.-.-" evidence="3"/>